<evidence type="ECO:0000313" key="2">
    <source>
        <dbReference type="EMBL" id="KKL47958.1"/>
    </source>
</evidence>
<accession>A0A0F9CF11</accession>
<evidence type="ECO:0000256" key="1">
    <source>
        <dbReference type="SAM" id="MobiDB-lite"/>
    </source>
</evidence>
<dbReference type="AlphaFoldDB" id="A0A0F9CF11"/>
<sequence length="56" mass="6192">MIVIGLLKNAPRHSPLSEEGGDTDEALHGNWNFSPPSLDDRFILGIMRHKKGLPNV</sequence>
<organism evidence="2">
    <name type="scientific">marine sediment metagenome</name>
    <dbReference type="NCBI Taxonomy" id="412755"/>
    <lineage>
        <taxon>unclassified sequences</taxon>
        <taxon>metagenomes</taxon>
        <taxon>ecological metagenomes</taxon>
    </lineage>
</organism>
<protein>
    <submittedName>
        <fullName evidence="2">Uncharacterized protein</fullName>
    </submittedName>
</protein>
<proteinExistence type="predicted"/>
<feature type="region of interest" description="Disordered" evidence="1">
    <location>
        <begin position="13"/>
        <end position="32"/>
    </location>
</feature>
<gene>
    <name evidence="2" type="ORF">LCGC14_2330330</name>
</gene>
<dbReference type="EMBL" id="LAZR01033480">
    <property type="protein sequence ID" value="KKL47958.1"/>
    <property type="molecule type" value="Genomic_DNA"/>
</dbReference>
<reference evidence="2" key="1">
    <citation type="journal article" date="2015" name="Nature">
        <title>Complex archaea that bridge the gap between prokaryotes and eukaryotes.</title>
        <authorList>
            <person name="Spang A."/>
            <person name="Saw J.H."/>
            <person name="Jorgensen S.L."/>
            <person name="Zaremba-Niedzwiedzka K."/>
            <person name="Martijn J."/>
            <person name="Lind A.E."/>
            <person name="van Eijk R."/>
            <person name="Schleper C."/>
            <person name="Guy L."/>
            <person name="Ettema T.J."/>
        </authorList>
    </citation>
    <scope>NUCLEOTIDE SEQUENCE</scope>
</reference>
<name>A0A0F9CF11_9ZZZZ</name>
<comment type="caution">
    <text evidence="2">The sequence shown here is derived from an EMBL/GenBank/DDBJ whole genome shotgun (WGS) entry which is preliminary data.</text>
</comment>